<dbReference type="CDD" id="cd03018">
    <property type="entry name" value="PRX_AhpE_like"/>
    <property type="match status" value="1"/>
</dbReference>
<dbReference type="RefSeq" id="WP_359874375.1">
    <property type="nucleotide sequence ID" value="NZ_JBEYHT010000008.1"/>
</dbReference>
<evidence type="ECO:0000256" key="3">
    <source>
        <dbReference type="ARBA" id="ARBA00032824"/>
    </source>
</evidence>
<dbReference type="EC" id="1.11.1.29" evidence="8"/>
<protein>
    <recommendedName>
        <fullName evidence="9">Alkyl hydroperoxide reductase E</fullName>
        <ecNumber evidence="8">1.11.1.29</ecNumber>
    </recommendedName>
    <alternativeName>
        <fullName evidence="10">Mycoredoxin-dependent peroxiredoxin</fullName>
    </alternativeName>
    <alternativeName>
        <fullName evidence="11">Peroxiredoxin AhpE</fullName>
    </alternativeName>
    <alternativeName>
        <fullName evidence="3">Thioredoxin peroxidase</fullName>
    </alternativeName>
</protein>
<accession>A0A160NW43</accession>
<evidence type="ECO:0000256" key="1">
    <source>
        <dbReference type="ARBA" id="ARBA00009796"/>
    </source>
</evidence>
<dbReference type="AlphaFoldDB" id="A0A160NW43"/>
<gene>
    <name evidence="14" type="ORF">SLA_1990</name>
</gene>
<dbReference type="PIRSF" id="PIRSF000239">
    <property type="entry name" value="AHPC"/>
    <property type="match status" value="1"/>
</dbReference>
<reference evidence="14 15" key="1">
    <citation type="journal article" date="2016" name="Genome Announc.">
        <title>Complete Genome Sequence of Thiostrepton-Producing Streptomyces laurentii ATCC 31255.</title>
        <authorList>
            <person name="Doi K."/>
            <person name="Fujino Y."/>
            <person name="Nagayoshi Y."/>
            <person name="Ohshima T."/>
            <person name="Ogata S."/>
        </authorList>
    </citation>
    <scope>NUCLEOTIDE SEQUENCE [LARGE SCALE GENOMIC DNA]</scope>
    <source>
        <strain evidence="14 15">ATCC 31255</strain>
    </source>
</reference>
<feature type="active site" description="Cysteine sulfenic acid (-SOH) intermediate; for peroxidase activity" evidence="12">
    <location>
        <position position="46"/>
    </location>
</feature>
<dbReference type="PANTHER" id="PTHR10681:SF128">
    <property type="entry name" value="THIOREDOXIN-DEPENDENT PEROXIDE REDUCTASE, MITOCHONDRIAL"/>
    <property type="match status" value="1"/>
</dbReference>
<dbReference type="FunFam" id="3.40.30.10:FF:000118">
    <property type="entry name" value="Peroxiredoxin AhpE"/>
    <property type="match status" value="1"/>
</dbReference>
<dbReference type="GO" id="GO:0006979">
    <property type="term" value="P:response to oxidative stress"/>
    <property type="evidence" value="ECO:0007669"/>
    <property type="project" value="TreeGrafter"/>
</dbReference>
<keyword evidence="2" id="KW-0560">Oxidoreductase</keyword>
<dbReference type="InterPro" id="IPR000866">
    <property type="entry name" value="AhpC/TSA"/>
</dbReference>
<dbReference type="InterPro" id="IPR024706">
    <property type="entry name" value="Peroxiredoxin_AhpC-typ"/>
</dbReference>
<organism evidence="14 15">
    <name type="scientific">Streptomyces laurentii</name>
    <dbReference type="NCBI Taxonomy" id="39478"/>
    <lineage>
        <taxon>Bacteria</taxon>
        <taxon>Bacillati</taxon>
        <taxon>Actinomycetota</taxon>
        <taxon>Actinomycetes</taxon>
        <taxon>Kitasatosporales</taxon>
        <taxon>Streptomycetaceae</taxon>
        <taxon>Streptomyces</taxon>
    </lineage>
</organism>
<evidence type="ECO:0000313" key="14">
    <source>
        <dbReference type="EMBL" id="BAU82927.1"/>
    </source>
</evidence>
<evidence type="ECO:0000259" key="13">
    <source>
        <dbReference type="PROSITE" id="PS51352"/>
    </source>
</evidence>
<dbReference type="GO" id="GO:0045454">
    <property type="term" value="P:cell redox homeostasis"/>
    <property type="evidence" value="ECO:0007669"/>
    <property type="project" value="TreeGrafter"/>
</dbReference>
<evidence type="ECO:0000256" key="5">
    <source>
        <dbReference type="ARBA" id="ARBA00056930"/>
    </source>
</evidence>
<dbReference type="InterPro" id="IPR013766">
    <property type="entry name" value="Thioredoxin_domain"/>
</dbReference>
<sequence>MAIEIGAEAPDFELKDNHGRTVRLSDFRGERNVVLFFYPFAFTSVCTGELRELRDHLDTFVNDDTQLLAVSNDSMHSLRVYGEQEGLEFPLLSDFWPHGVASRAYGVLDEDKGCAVRGTFVIDKAGTVRWSVVNALPDARDLDDYVKALATL</sequence>
<dbReference type="EMBL" id="AP017424">
    <property type="protein sequence ID" value="BAU82927.1"/>
    <property type="molecule type" value="Genomic_DNA"/>
</dbReference>
<dbReference type="InterPro" id="IPR050217">
    <property type="entry name" value="Peroxiredoxin"/>
</dbReference>
<evidence type="ECO:0000256" key="2">
    <source>
        <dbReference type="ARBA" id="ARBA00023002"/>
    </source>
</evidence>
<dbReference type="PANTHER" id="PTHR10681">
    <property type="entry name" value="THIOREDOXIN PEROXIDASE"/>
    <property type="match status" value="1"/>
</dbReference>
<dbReference type="Proteomes" id="UP000217676">
    <property type="component" value="Chromosome"/>
</dbReference>
<evidence type="ECO:0000256" key="4">
    <source>
        <dbReference type="ARBA" id="ARBA00052774"/>
    </source>
</evidence>
<dbReference type="GO" id="GO:0005829">
    <property type="term" value="C:cytosol"/>
    <property type="evidence" value="ECO:0007669"/>
    <property type="project" value="TreeGrafter"/>
</dbReference>
<dbReference type="Gene3D" id="3.40.30.10">
    <property type="entry name" value="Glutaredoxin"/>
    <property type="match status" value="1"/>
</dbReference>
<dbReference type="KEGG" id="slau:SLA_1990"/>
<dbReference type="GO" id="GO:0008379">
    <property type="term" value="F:thioredoxin peroxidase activity"/>
    <property type="evidence" value="ECO:0007669"/>
    <property type="project" value="TreeGrafter"/>
</dbReference>
<proteinExistence type="inferred from homology"/>
<evidence type="ECO:0000256" key="8">
    <source>
        <dbReference type="ARBA" id="ARBA00067009"/>
    </source>
</evidence>
<dbReference type="GO" id="GO:0042744">
    <property type="term" value="P:hydrogen peroxide catabolic process"/>
    <property type="evidence" value="ECO:0007669"/>
    <property type="project" value="TreeGrafter"/>
</dbReference>
<name>A0A160NW43_STRLU</name>
<evidence type="ECO:0000256" key="9">
    <source>
        <dbReference type="ARBA" id="ARBA00068979"/>
    </source>
</evidence>
<evidence type="ECO:0000256" key="6">
    <source>
        <dbReference type="ARBA" id="ARBA00060973"/>
    </source>
</evidence>
<keyword evidence="15" id="KW-1185">Reference proteome</keyword>
<comment type="function">
    <text evidence="5">Thiol-specific peroxidase that catalyzes the reduction of hydrogen peroxide and organic hydroperoxides to water and alcohols, respectively. Plays a role in cell protection against oxidative stress by detoxifying peroxides. May represent an important antioxidant defense against cytotoxic peroxides, especially peroxynitrite, which can be formed by activated macrophages during infection.</text>
</comment>
<comment type="subunit">
    <text evidence="7">Homodimer. Forms both dimers and octamers; a tightly-associated dimer and a ring-like octamer.</text>
</comment>
<comment type="catalytic activity">
    <reaction evidence="4">
        <text>[mycoredoxin]-L-dithiol + a hydroperoxide = [mycoredoxin]-L-disulfide + an alcohol + H2O</text>
        <dbReference type="Rhea" id="RHEA:62640"/>
        <dbReference type="Rhea" id="RHEA-COMP:16137"/>
        <dbReference type="Rhea" id="RHEA-COMP:16138"/>
        <dbReference type="ChEBI" id="CHEBI:15377"/>
        <dbReference type="ChEBI" id="CHEBI:29950"/>
        <dbReference type="ChEBI" id="CHEBI:30879"/>
        <dbReference type="ChEBI" id="CHEBI:35924"/>
        <dbReference type="ChEBI" id="CHEBI:50058"/>
        <dbReference type="EC" id="1.11.1.29"/>
    </reaction>
</comment>
<comment type="similarity">
    <text evidence="6">Belongs to the peroxiredoxin family. AhpE subfamily.</text>
</comment>
<dbReference type="Pfam" id="PF00578">
    <property type="entry name" value="AhpC-TSA"/>
    <property type="match status" value="1"/>
</dbReference>
<comment type="similarity">
    <text evidence="1">Belongs to the peroxiredoxin family. AhpC/Prx1 subfamily.</text>
</comment>
<evidence type="ECO:0000313" key="15">
    <source>
        <dbReference type="Proteomes" id="UP000217676"/>
    </source>
</evidence>
<feature type="domain" description="Thioredoxin" evidence="13">
    <location>
        <begin position="3"/>
        <end position="152"/>
    </location>
</feature>
<dbReference type="GO" id="GO:0033554">
    <property type="term" value="P:cellular response to stress"/>
    <property type="evidence" value="ECO:0007669"/>
    <property type="project" value="TreeGrafter"/>
</dbReference>
<dbReference type="SUPFAM" id="SSF52833">
    <property type="entry name" value="Thioredoxin-like"/>
    <property type="match status" value="1"/>
</dbReference>
<dbReference type="InterPro" id="IPR036249">
    <property type="entry name" value="Thioredoxin-like_sf"/>
</dbReference>
<evidence type="ECO:0000256" key="11">
    <source>
        <dbReference type="ARBA" id="ARBA00083736"/>
    </source>
</evidence>
<evidence type="ECO:0000256" key="10">
    <source>
        <dbReference type="ARBA" id="ARBA00082991"/>
    </source>
</evidence>
<dbReference type="PROSITE" id="PS51352">
    <property type="entry name" value="THIOREDOXIN_2"/>
    <property type="match status" value="1"/>
</dbReference>
<evidence type="ECO:0000256" key="12">
    <source>
        <dbReference type="PIRSR" id="PIRSR000239-1"/>
    </source>
</evidence>
<evidence type="ECO:0000256" key="7">
    <source>
        <dbReference type="ARBA" id="ARBA00065226"/>
    </source>
</evidence>